<dbReference type="GO" id="GO:0006397">
    <property type="term" value="P:mRNA processing"/>
    <property type="evidence" value="ECO:0007669"/>
    <property type="project" value="UniProtKB-KW"/>
</dbReference>
<name>A0A5A7VCH8_CUCMM</name>
<feature type="compositionally biased region" description="Basic and acidic residues" evidence="7">
    <location>
        <begin position="644"/>
        <end position="655"/>
    </location>
</feature>
<feature type="compositionally biased region" description="Basic and acidic residues" evidence="7">
    <location>
        <begin position="441"/>
        <end position="504"/>
    </location>
</feature>
<feature type="compositionally biased region" description="Basic and acidic residues" evidence="7">
    <location>
        <begin position="767"/>
        <end position="779"/>
    </location>
</feature>
<evidence type="ECO:0000313" key="10">
    <source>
        <dbReference type="Proteomes" id="UP000321393"/>
    </source>
</evidence>
<dbReference type="OrthoDB" id="10267305at2759"/>
<feature type="compositionally biased region" description="Basic residues" evidence="7">
    <location>
        <begin position="656"/>
        <end position="665"/>
    </location>
</feature>
<reference evidence="9 10" key="1">
    <citation type="submission" date="2019-08" db="EMBL/GenBank/DDBJ databases">
        <title>Draft genome sequences of two oriental melons (Cucumis melo L. var makuwa).</title>
        <authorList>
            <person name="Kwon S.-Y."/>
        </authorList>
    </citation>
    <scope>NUCLEOTIDE SEQUENCE [LARGE SCALE GENOMIC DNA]</scope>
    <source>
        <strain evidence="10">cv. SW 3</strain>
        <tissue evidence="9">Leaf</tissue>
    </source>
</reference>
<feature type="region of interest" description="Disordered" evidence="7">
    <location>
        <begin position="235"/>
        <end position="277"/>
    </location>
</feature>
<feature type="compositionally biased region" description="Basic residues" evidence="7">
    <location>
        <begin position="1105"/>
        <end position="1119"/>
    </location>
</feature>
<evidence type="ECO:0000256" key="2">
    <source>
        <dbReference type="ARBA" id="ARBA00005954"/>
    </source>
</evidence>
<organism evidence="9 10">
    <name type="scientific">Cucumis melo var. makuwa</name>
    <name type="common">Oriental melon</name>
    <dbReference type="NCBI Taxonomy" id="1194695"/>
    <lineage>
        <taxon>Eukaryota</taxon>
        <taxon>Viridiplantae</taxon>
        <taxon>Streptophyta</taxon>
        <taxon>Embryophyta</taxon>
        <taxon>Tracheophyta</taxon>
        <taxon>Spermatophyta</taxon>
        <taxon>Magnoliopsida</taxon>
        <taxon>eudicotyledons</taxon>
        <taxon>Gunneridae</taxon>
        <taxon>Pentapetalae</taxon>
        <taxon>rosids</taxon>
        <taxon>fabids</taxon>
        <taxon>Cucurbitales</taxon>
        <taxon>Cucurbitaceae</taxon>
        <taxon>Benincaseae</taxon>
        <taxon>Cucumis</taxon>
    </lineage>
</organism>
<keyword evidence="4" id="KW-0747">Spliceosome</keyword>
<dbReference type="InterPro" id="IPR051372">
    <property type="entry name" value="CWC21"/>
</dbReference>
<comment type="similarity">
    <text evidence="2">Belongs to the CWC21 family.</text>
</comment>
<dbReference type="AlphaFoldDB" id="A0A5A7VCH8"/>
<dbReference type="Gene3D" id="6.10.140.420">
    <property type="match status" value="1"/>
</dbReference>
<feature type="compositionally biased region" description="Basic and acidic residues" evidence="7">
    <location>
        <begin position="1164"/>
        <end position="1195"/>
    </location>
</feature>
<feature type="compositionally biased region" description="Basic and acidic residues" evidence="7">
    <location>
        <begin position="385"/>
        <end position="398"/>
    </location>
</feature>
<evidence type="ECO:0000256" key="4">
    <source>
        <dbReference type="ARBA" id="ARBA00022728"/>
    </source>
</evidence>
<keyword evidence="6" id="KW-0539">Nucleus</keyword>
<dbReference type="GO" id="GO:0005681">
    <property type="term" value="C:spliceosomal complex"/>
    <property type="evidence" value="ECO:0007669"/>
    <property type="project" value="UniProtKB-KW"/>
</dbReference>
<keyword evidence="5" id="KW-0508">mRNA splicing</keyword>
<feature type="domain" description="CWF21" evidence="8">
    <location>
        <begin position="152"/>
        <end position="197"/>
    </location>
</feature>
<protein>
    <submittedName>
        <fullName evidence="9">Dentin sialophosphoprotein-like</fullName>
    </submittedName>
</protein>
<feature type="compositionally biased region" description="Basic residues" evidence="7">
    <location>
        <begin position="753"/>
        <end position="766"/>
    </location>
</feature>
<feature type="region of interest" description="Disordered" evidence="7">
    <location>
        <begin position="436"/>
        <end position="1195"/>
    </location>
</feature>
<dbReference type="SMART" id="SM01115">
    <property type="entry name" value="cwf21"/>
    <property type="match status" value="1"/>
</dbReference>
<feature type="compositionally biased region" description="Basic and acidic residues" evidence="7">
    <location>
        <begin position="677"/>
        <end position="697"/>
    </location>
</feature>
<feature type="compositionally biased region" description="Basic and acidic residues" evidence="7">
    <location>
        <begin position="881"/>
        <end position="912"/>
    </location>
</feature>
<keyword evidence="3" id="KW-0507">mRNA processing</keyword>
<evidence type="ECO:0000259" key="8">
    <source>
        <dbReference type="SMART" id="SM01115"/>
    </source>
</evidence>
<evidence type="ECO:0000256" key="6">
    <source>
        <dbReference type="ARBA" id="ARBA00023242"/>
    </source>
</evidence>
<feature type="compositionally biased region" description="Basic residues" evidence="7">
    <location>
        <begin position="606"/>
        <end position="615"/>
    </location>
</feature>
<feature type="compositionally biased region" description="Basic and acidic residues" evidence="7">
    <location>
        <begin position="931"/>
        <end position="942"/>
    </location>
</feature>
<feature type="compositionally biased region" description="Basic and acidic residues" evidence="7">
    <location>
        <begin position="840"/>
        <end position="849"/>
    </location>
</feature>
<evidence type="ECO:0000256" key="3">
    <source>
        <dbReference type="ARBA" id="ARBA00022664"/>
    </source>
</evidence>
<feature type="compositionally biased region" description="Basic and acidic residues" evidence="7">
    <location>
        <begin position="734"/>
        <end position="752"/>
    </location>
</feature>
<dbReference type="GO" id="GO:0008380">
    <property type="term" value="P:RNA splicing"/>
    <property type="evidence" value="ECO:0007669"/>
    <property type="project" value="UniProtKB-KW"/>
</dbReference>
<proteinExistence type="inferred from homology"/>
<dbReference type="Pfam" id="PF08312">
    <property type="entry name" value="cwf21"/>
    <property type="match status" value="2"/>
</dbReference>
<feature type="compositionally biased region" description="Basic and acidic residues" evidence="7">
    <location>
        <begin position="967"/>
        <end position="1090"/>
    </location>
</feature>
<feature type="compositionally biased region" description="Basic residues" evidence="7">
    <location>
        <begin position="553"/>
        <end position="562"/>
    </location>
</feature>
<gene>
    <name evidence="9" type="ORF">E6C27_scaffold82G003050</name>
</gene>
<comment type="subcellular location">
    <subcellularLocation>
        <location evidence="1">Nucleus</location>
    </subcellularLocation>
</comment>
<feature type="compositionally biased region" description="Basic and acidic residues" evidence="7">
    <location>
        <begin position="1120"/>
        <end position="1157"/>
    </location>
</feature>
<feature type="compositionally biased region" description="Basic residues" evidence="7">
    <location>
        <begin position="780"/>
        <end position="790"/>
    </location>
</feature>
<dbReference type="Proteomes" id="UP000321393">
    <property type="component" value="Unassembled WGS sequence"/>
</dbReference>
<feature type="compositionally biased region" description="Basic and acidic residues" evidence="7">
    <location>
        <begin position="512"/>
        <end position="539"/>
    </location>
</feature>
<dbReference type="CDD" id="cd21372">
    <property type="entry name" value="cwf21_CWC21-like"/>
    <property type="match status" value="2"/>
</dbReference>
<evidence type="ECO:0000256" key="5">
    <source>
        <dbReference type="ARBA" id="ARBA00023187"/>
    </source>
</evidence>
<dbReference type="PANTHER" id="PTHR36562:SF5">
    <property type="entry name" value="SERINE_ARGININE REPETITIVE MATRIX 2"/>
    <property type="match status" value="1"/>
</dbReference>
<evidence type="ECO:0000313" key="9">
    <source>
        <dbReference type="EMBL" id="KAA0064984.1"/>
    </source>
</evidence>
<dbReference type="EMBL" id="SSTE01001846">
    <property type="protein sequence ID" value="KAA0064984.1"/>
    <property type="molecule type" value="Genomic_DNA"/>
</dbReference>
<feature type="compositionally biased region" description="Basic residues" evidence="7">
    <location>
        <begin position="723"/>
        <end position="733"/>
    </location>
</feature>
<accession>A0A5A7VCH8</accession>
<evidence type="ECO:0000256" key="1">
    <source>
        <dbReference type="ARBA" id="ARBA00004123"/>
    </source>
</evidence>
<feature type="region of interest" description="Disordered" evidence="7">
    <location>
        <begin position="385"/>
        <end position="415"/>
    </location>
</feature>
<dbReference type="PANTHER" id="PTHR36562">
    <property type="entry name" value="SERINE/ARGININE REPETITIVE MATRIX 2"/>
    <property type="match status" value="1"/>
</dbReference>
<dbReference type="InterPro" id="IPR013170">
    <property type="entry name" value="mRNA_splic_Cwf21_dom"/>
</dbReference>
<evidence type="ECO:0000256" key="7">
    <source>
        <dbReference type="SAM" id="MobiDB-lite"/>
    </source>
</evidence>
<dbReference type="STRING" id="1194695.A0A5A7VCH8"/>
<sequence>MLAKSFEMSEEGTLREQQNSFAESSLLANCKILSMHLLGIDAWGTDGEVLEVTFPSEQEVADLVATSEKEYHHRLDQIHTPNCCKKGGADENIESCSRDMNNRIGLQTARGSGTNGYIQTNKFFVRSNAESTRGFEDQATACLLKKPNKDILEHDRKRQIELKLFILEDELSDQGFTEKEIFGKLREARENLEAASSAILLADKRDFIHQGMGERVRKHVSQVFILNLRKYPKKDDRRRRHDIDDEKSGDNSSSSDELVKRRRGRRHNSDDSFEEEGEYFGRSGWRSRAMYNGIGLQTPRGSGTNGYIQTNKFFVRPKTGKVAESTRGFEEDQGTAGVSKKPNKDILEHDRKRQIELKLVILEDKLNDQGYTEKEISEKLREARENLEAASGSEEKDGSSAIVLADKRVSDTQTHQIAARKEEQMKTLRAALGLGSLDDGEQVKEEISDPSRSRREGQNADIKRHEKSEHSFLDRELNWKRRGTEDQFDDKDVKKGASKELKGHQKDKKRRPKDDSSDTDSGEHKGTKKNLRDSRRIDSESELDIDVNNKYVASRKSKKNRRHDSDDSSGTDSGGEHKVTKKHSRNKRKDDPESDSDSDLDQKYLTSRKHKKNRRHDSDDSSDSDSGGEHKKTKRSVRSNQRGHGSDPDSDVDKKHTSKKQKKSTRHDSDDSDSFTDGDKIGMDSHQKGSGRHESQKVKKQRSQKQDSTDETNSDSVVEDKHRQLKHKNQHGKRYGESDSSDHDSSDSDVGRKKSTHRFHSKRTGKSRVDSESDFEKSRKYPKKDVRRRRHDIDDEKSGDNSSSSDELVKRRRGRRHSTDDSSEEEGEYFGRSGKITTKGKIDAKRQDDYSNNSDGSLAVDRKGDDEHKRAKKYSSGDGFNLEKGRKLSSGARERGKGNLNHPEGRRHNTDDKSEEEGEYLGRSGKIATKRKMDAKRQHDDSENSDDSLAVKHKRAKKYSSSDDSDLEKGVKSTDGARERGKNRADGLDKFKKDSIHEFNHASQRTDKMNSKRKLDEGRENEQEPESKSRNRNSDPKKDFKHDSESSRRSRSGRYDETRDGRYREDSKIDSESNTRSRYSAHNEDDDRKSTRTGSRYTEETEHGSRHHRKANESHHHRRTDQDTEEEKRHSRYEEPRGRKHERDEGLKSSREVERGEYQPSSRQRSEKDYESTRDREDSRKRAKYESRSSRHDNH</sequence>
<comment type="caution">
    <text evidence="9">The sequence shown here is derived from an EMBL/GenBank/DDBJ whole genome shotgun (WGS) entry which is preliminary data.</text>
</comment>
<feature type="compositionally biased region" description="Basic and acidic residues" evidence="7">
    <location>
        <begin position="860"/>
        <end position="869"/>
    </location>
</feature>